<evidence type="ECO:0000256" key="4">
    <source>
        <dbReference type="ARBA" id="ARBA00023027"/>
    </source>
</evidence>
<dbReference type="SUPFAM" id="SSF51735">
    <property type="entry name" value="NAD(P)-binding Rossmann-fold domains"/>
    <property type="match status" value="1"/>
</dbReference>
<dbReference type="InterPro" id="IPR036291">
    <property type="entry name" value="NAD(P)-bd_dom_sf"/>
</dbReference>
<dbReference type="NCBIfam" id="NF004005">
    <property type="entry name" value="PRK05476.2-3"/>
    <property type="match status" value="1"/>
</dbReference>
<dbReference type="SMART" id="SM00997">
    <property type="entry name" value="AdoHcyase_NAD"/>
    <property type="match status" value="1"/>
</dbReference>
<dbReference type="Pfam" id="PF00670">
    <property type="entry name" value="AdoHcyase_NAD"/>
    <property type="match status" value="1"/>
</dbReference>
<dbReference type="Gene3D" id="3.40.50.720">
    <property type="entry name" value="NAD(P)-binding Rossmann-like Domain"/>
    <property type="match status" value="1"/>
</dbReference>
<dbReference type="InterPro" id="IPR020082">
    <property type="entry name" value="S-Ado-L-homoCys_hydrolase_CS"/>
</dbReference>
<sequence length="390" mass="41336">MVDEFLRERLKDGALVGRRVAVVVHLEAKTALLATVLADAGAHVVAAGSNPHSTRDEIAAALVERGVEVHSTRDSGYDAWEKDLLAVADTDPEFIIDDGAELTIRMARQRPSKFEALKGVTEQTTTGVARLVELANRGRLPFPVLAGNDAACKHLFDNRYGTGQSTVQAILNLTNMLMAGKDVALLGYGWVGRGIAAHVRALGGTASVVEVEPVKALEAFMDGHQVGNLEQVLPKADFVVTATGGRRAIGRQHFDHLKNGAILANAGHHDLEVDVEALADEATEFRQARAGIDEYLLASGQSVFVLANGALVNIAGGLGHPIEIMDLSFAVQGVGCHELARGTVAAGVNVIDPLIDSEIARAKLAAHSIVLDGKEEDQNDDIDDLLGPED</sequence>
<dbReference type="InterPro" id="IPR015878">
    <property type="entry name" value="Ado_hCys_hydrolase_NAD-bd"/>
</dbReference>
<dbReference type="InterPro" id="IPR000043">
    <property type="entry name" value="Adenosylhomocysteinase-like"/>
</dbReference>
<dbReference type="GO" id="GO:0005829">
    <property type="term" value="C:cytosol"/>
    <property type="evidence" value="ECO:0007669"/>
    <property type="project" value="TreeGrafter"/>
</dbReference>
<dbReference type="Pfam" id="PF05221">
    <property type="entry name" value="AdoHcyase"/>
    <property type="match status" value="2"/>
</dbReference>
<dbReference type="EMBL" id="UINC01001039">
    <property type="protein sequence ID" value="SUZ68489.1"/>
    <property type="molecule type" value="Genomic_DNA"/>
</dbReference>
<dbReference type="SMART" id="SM00996">
    <property type="entry name" value="AdoHcyase"/>
    <property type="match status" value="1"/>
</dbReference>
<dbReference type="PANTHER" id="PTHR23420">
    <property type="entry name" value="ADENOSYLHOMOCYSTEINASE"/>
    <property type="match status" value="1"/>
</dbReference>
<keyword evidence="3" id="KW-0554">One-carbon metabolism</keyword>
<evidence type="ECO:0000313" key="6">
    <source>
        <dbReference type="EMBL" id="SUZ68489.1"/>
    </source>
</evidence>
<name>A0A381PR40_9ZZZZ</name>
<dbReference type="SUPFAM" id="SSF52283">
    <property type="entry name" value="Formate/glycerate dehydrogenase catalytic domain-like"/>
    <property type="match status" value="1"/>
</dbReference>
<evidence type="ECO:0000256" key="2">
    <source>
        <dbReference type="ARBA" id="ARBA00007122"/>
    </source>
</evidence>
<protein>
    <recommendedName>
        <fullName evidence="5">S-adenosyl-L-homocysteine hydrolase NAD binding domain-containing protein</fullName>
    </recommendedName>
</protein>
<feature type="domain" description="S-adenosyl-L-homocysteine hydrolase NAD binding" evidence="5">
    <location>
        <begin position="158"/>
        <end position="319"/>
    </location>
</feature>
<comment type="similarity">
    <text evidence="2">Belongs to the adenosylhomocysteinase family.</text>
</comment>
<dbReference type="AlphaFoldDB" id="A0A381PR40"/>
<dbReference type="PIRSF" id="PIRSF001109">
    <property type="entry name" value="Ad_hcy_hydrolase"/>
    <property type="match status" value="1"/>
</dbReference>
<dbReference type="GO" id="GO:0006730">
    <property type="term" value="P:one-carbon metabolic process"/>
    <property type="evidence" value="ECO:0007669"/>
    <property type="project" value="UniProtKB-KW"/>
</dbReference>
<dbReference type="PANTHER" id="PTHR23420:SF0">
    <property type="entry name" value="ADENOSYLHOMOCYSTEINASE"/>
    <property type="match status" value="1"/>
</dbReference>
<evidence type="ECO:0000259" key="5">
    <source>
        <dbReference type="SMART" id="SM00997"/>
    </source>
</evidence>
<evidence type="ECO:0000256" key="3">
    <source>
        <dbReference type="ARBA" id="ARBA00022563"/>
    </source>
</evidence>
<dbReference type="Gene3D" id="3.40.50.1480">
    <property type="entry name" value="Adenosylhomocysteinase-like"/>
    <property type="match status" value="1"/>
</dbReference>
<gene>
    <name evidence="6" type="ORF">METZ01_LOCUS21343</name>
</gene>
<dbReference type="InterPro" id="IPR042172">
    <property type="entry name" value="Adenosylhomocyst_ase-like_sf"/>
</dbReference>
<reference evidence="6" key="1">
    <citation type="submission" date="2018-05" db="EMBL/GenBank/DDBJ databases">
        <authorList>
            <person name="Lanie J.A."/>
            <person name="Ng W.-L."/>
            <person name="Kazmierczak K.M."/>
            <person name="Andrzejewski T.M."/>
            <person name="Davidsen T.M."/>
            <person name="Wayne K.J."/>
            <person name="Tettelin H."/>
            <person name="Glass J.I."/>
            <person name="Rusch D."/>
            <person name="Podicherti R."/>
            <person name="Tsui H.-C.T."/>
            <person name="Winkler M.E."/>
        </authorList>
    </citation>
    <scope>NUCLEOTIDE SEQUENCE</scope>
</reference>
<dbReference type="PROSITE" id="PS00739">
    <property type="entry name" value="ADOHCYASE_2"/>
    <property type="match status" value="1"/>
</dbReference>
<dbReference type="GO" id="GO:0004013">
    <property type="term" value="F:adenosylhomocysteinase activity"/>
    <property type="evidence" value="ECO:0007669"/>
    <property type="project" value="TreeGrafter"/>
</dbReference>
<proteinExistence type="inferred from homology"/>
<evidence type="ECO:0000256" key="1">
    <source>
        <dbReference type="ARBA" id="ARBA00001911"/>
    </source>
</evidence>
<accession>A0A381PR40</accession>
<keyword evidence="4" id="KW-0520">NAD</keyword>
<dbReference type="GO" id="GO:0033353">
    <property type="term" value="P:S-adenosylmethionine cycle"/>
    <property type="evidence" value="ECO:0007669"/>
    <property type="project" value="TreeGrafter"/>
</dbReference>
<comment type="cofactor">
    <cofactor evidence="1">
        <name>NAD(+)</name>
        <dbReference type="ChEBI" id="CHEBI:57540"/>
    </cofactor>
</comment>
<organism evidence="6">
    <name type="scientific">marine metagenome</name>
    <dbReference type="NCBI Taxonomy" id="408172"/>
    <lineage>
        <taxon>unclassified sequences</taxon>
        <taxon>metagenomes</taxon>
        <taxon>ecological metagenomes</taxon>
    </lineage>
</organism>